<protein>
    <submittedName>
        <fullName evidence="1">Uncharacterized protein</fullName>
    </submittedName>
</protein>
<reference evidence="1" key="1">
    <citation type="submission" date="2021-06" db="EMBL/GenBank/DDBJ databases">
        <authorList>
            <person name="Hodson N. C."/>
            <person name="Mongue J. A."/>
            <person name="Jaron S. K."/>
        </authorList>
    </citation>
    <scope>NUCLEOTIDE SEQUENCE</scope>
</reference>
<organism evidence="1 2">
    <name type="scientific">Allacma fusca</name>
    <dbReference type="NCBI Taxonomy" id="39272"/>
    <lineage>
        <taxon>Eukaryota</taxon>
        <taxon>Metazoa</taxon>
        <taxon>Ecdysozoa</taxon>
        <taxon>Arthropoda</taxon>
        <taxon>Hexapoda</taxon>
        <taxon>Collembola</taxon>
        <taxon>Symphypleona</taxon>
        <taxon>Sminthuridae</taxon>
        <taxon>Allacma</taxon>
    </lineage>
</organism>
<dbReference type="Proteomes" id="UP000708208">
    <property type="component" value="Unassembled WGS sequence"/>
</dbReference>
<evidence type="ECO:0000313" key="2">
    <source>
        <dbReference type="Proteomes" id="UP000708208"/>
    </source>
</evidence>
<dbReference type="AlphaFoldDB" id="A0A8J2PBM0"/>
<keyword evidence="2" id="KW-1185">Reference proteome</keyword>
<dbReference type="EMBL" id="CAJVCH010378146">
    <property type="protein sequence ID" value="CAG7816777.1"/>
    <property type="molecule type" value="Genomic_DNA"/>
</dbReference>
<feature type="non-terminal residue" evidence="1">
    <location>
        <position position="89"/>
    </location>
</feature>
<gene>
    <name evidence="1" type="ORF">AFUS01_LOCUS27378</name>
</gene>
<evidence type="ECO:0000313" key="1">
    <source>
        <dbReference type="EMBL" id="CAG7816777.1"/>
    </source>
</evidence>
<sequence length="89" mass="9912">MISSCSGTALTSQSETYWPVAGALNFVEDTRKRLPLASKQYNDYSEPLKYPNRLEQLEPVFVAFMGSSCSIPSQNVNQDFPGESEELNT</sequence>
<comment type="caution">
    <text evidence="1">The sequence shown here is derived from an EMBL/GenBank/DDBJ whole genome shotgun (WGS) entry which is preliminary data.</text>
</comment>
<proteinExistence type="predicted"/>
<name>A0A8J2PBM0_9HEXA</name>
<accession>A0A8J2PBM0</accession>